<organism evidence="2">
    <name type="scientific">Malaco herpesvirus 2</name>
    <dbReference type="NCBI Taxonomy" id="3031798"/>
    <lineage>
        <taxon>Viruses</taxon>
        <taxon>Duplodnaviria</taxon>
        <taxon>Heunggongvirae</taxon>
        <taxon>Peploviricota</taxon>
        <taxon>Herviviricetes</taxon>
        <taxon>Herpesvirales</taxon>
        <taxon>Malacoherpesviridae</taxon>
    </lineage>
</organism>
<evidence type="ECO:0000256" key="1">
    <source>
        <dbReference type="SAM" id="MobiDB-lite"/>
    </source>
</evidence>
<reference evidence="2" key="1">
    <citation type="journal article" date="2023" name="Front. Mar. Sci.">
        <title>Tracing the invertebrate herpesviruses in the global sequence datasets.</title>
        <authorList>
            <person name="Rosani U."/>
            <person name="Gaia M."/>
            <person name="Delmont T.O."/>
            <person name="Krupovic M."/>
        </authorList>
    </citation>
    <scope>NUCLEOTIDE SEQUENCE</scope>
    <source>
        <strain evidence="2">MalacoHV2/Med/2018 153</strain>
    </source>
</reference>
<reference evidence="2" key="2">
    <citation type="submission" date="2023-01" db="EMBL/GenBank/DDBJ databases">
        <authorList>
            <person name="Rosani U."/>
            <person name="Delmont T.O."/>
            <person name="Gaia M."/>
            <person name="Krupovic M."/>
        </authorList>
    </citation>
    <scope>NUCLEOTIDE SEQUENCE</scope>
    <source>
        <strain evidence="2">MalacoHV2/Med/2018 153</strain>
    </source>
</reference>
<protein>
    <submittedName>
        <fullName evidence="2">ORF44</fullName>
    </submittedName>
</protein>
<name>A0AA48SIJ3_9VIRU</name>
<accession>A0AA48SIJ3</accession>
<sequence length="233" mass="27051">MELKKILGSSWVEHIRKTDNALSLNNRIELVNHYAVIDTFVKNMSKINYLDTISKDSIYNETMALISMDVVESRVTLDSLLLLTYAEYFVNTIDCWKHKTCKKYYGCSFTEKYGPLGHPSQNQHWCLEDQEGLLELYFSQIHNNLDKDLLLKQFAEKIYASSGMILLSNEYIKNIMKSNPPILNTPDVGARECCKLTECSQHKKVKKQRISTSSRALKRRKMNKTLVQSKKRQ</sequence>
<feature type="region of interest" description="Disordered" evidence="1">
    <location>
        <begin position="210"/>
        <end position="233"/>
    </location>
</feature>
<dbReference type="EMBL" id="BK063060">
    <property type="protein sequence ID" value="DBA11584.1"/>
    <property type="molecule type" value="Genomic_DNA"/>
</dbReference>
<proteinExistence type="predicted"/>
<feature type="compositionally biased region" description="Basic residues" evidence="1">
    <location>
        <begin position="216"/>
        <end position="233"/>
    </location>
</feature>
<evidence type="ECO:0000313" key="2">
    <source>
        <dbReference type="EMBL" id="DBA11584.1"/>
    </source>
</evidence>